<geneLocation type="plasmid" evidence="4">
    <name>ptt13-5</name>
</geneLocation>
<keyword evidence="3" id="KW-1185">Reference proteome</keyword>
<keyword evidence="1" id="KW-0614">Plasmid</keyword>
<dbReference type="AlphaFoldDB" id="A0A1V0GXY9"/>
<organism evidence="1 3">
    <name type="scientific">Paracoccus yeei</name>
    <dbReference type="NCBI Taxonomy" id="147645"/>
    <lineage>
        <taxon>Bacteria</taxon>
        <taxon>Pseudomonadati</taxon>
        <taxon>Pseudomonadota</taxon>
        <taxon>Alphaproteobacteria</taxon>
        <taxon>Rhodobacterales</taxon>
        <taxon>Paracoccaceae</taxon>
        <taxon>Paracoccus</taxon>
    </lineage>
</organism>
<dbReference type="InterPro" id="IPR046163">
    <property type="entry name" value="DUF6165"/>
</dbReference>
<dbReference type="Proteomes" id="UP000229314">
    <property type="component" value="Plasmid pTT13-5"/>
</dbReference>
<name>A0A1V0GXY9_9RHOB</name>
<reference evidence="1" key="3">
    <citation type="submission" date="2017-12" db="EMBL/GenBank/DDBJ databases">
        <title>FDA dAtabase for Regulatory Grade micrObial Sequences (FDA-ARGOS): Supporting development and validation of Infectious Disease Dx tests.</title>
        <authorList>
            <person name="Campos J."/>
            <person name="Goldberg B."/>
            <person name="Tallon L."/>
            <person name="Sadzewicz L."/>
            <person name="Sengamalay N."/>
            <person name="Ott S."/>
            <person name="Godinez A."/>
            <person name="Nagaraj S."/>
            <person name="Vyas G."/>
            <person name="Aluvathingal J."/>
            <person name="Nadendla S."/>
            <person name="Geyer C."/>
            <person name="Nandy P."/>
            <person name="Hobson J."/>
            <person name="Sichtig H."/>
        </authorList>
    </citation>
    <scope>NUCLEOTIDE SEQUENCE</scope>
    <source>
        <strain evidence="1">FDAARGOS_252</strain>
        <plasmid evidence="1">unnamed3</plasmid>
    </source>
</reference>
<dbReference type="EMBL" id="CP024427">
    <property type="protein sequence ID" value="ATQ58508.1"/>
    <property type="molecule type" value="Genomic_DNA"/>
</dbReference>
<sequence>MTLEPHTAPLVPVSWGELLDKITILEIKADRIEDAAARANVARELALLREVAAPVLPQPGLAALIEALRSINCALWEIEDAIRARDAAARFDAEFIRLARAVYLTNDERAALKRKINVLLRSVLVEEKSYGRPPAAEPDAGGRTR</sequence>
<dbReference type="KEGG" id="pye:A6J80_20430"/>
<gene>
    <name evidence="1" type="ORF">A6J80_20430</name>
    <name evidence="2" type="ORF">PYTT13_22050</name>
</gene>
<dbReference type="Proteomes" id="UP000191257">
    <property type="component" value="Plasmid unnamed3"/>
</dbReference>
<evidence type="ECO:0000313" key="1">
    <source>
        <dbReference type="EMBL" id="ARC38682.1"/>
    </source>
</evidence>
<evidence type="ECO:0000313" key="3">
    <source>
        <dbReference type="Proteomes" id="UP000191257"/>
    </source>
</evidence>
<dbReference type="eggNOG" id="COG0859">
    <property type="taxonomic scope" value="Bacteria"/>
</dbReference>
<dbReference type="GeneID" id="78900327"/>
<evidence type="ECO:0000313" key="4">
    <source>
        <dbReference type="Proteomes" id="UP000229314"/>
    </source>
</evidence>
<dbReference type="EMBL" id="CP020443">
    <property type="protein sequence ID" value="ARC38682.1"/>
    <property type="molecule type" value="Genomic_DNA"/>
</dbReference>
<reference evidence="2 4" key="2">
    <citation type="submission" date="2017-10" db="EMBL/GenBank/DDBJ databases">
        <title>Complete genome sequence of Paracoccus yeei TT13 isolated from human skin.</title>
        <authorList>
            <person name="Lee K."/>
            <person name="Lim J.Y."/>
            <person name="Hwang I."/>
        </authorList>
    </citation>
    <scope>NUCLEOTIDE SEQUENCE [LARGE SCALE GENOMIC DNA]</scope>
    <source>
        <strain evidence="2 4">TT13</strain>
        <plasmid evidence="4">Plasmid ptt13-5</plasmid>
        <plasmid evidence="2">pTT13-5</plasmid>
    </source>
</reference>
<accession>A0A1V0GXY9</accession>
<geneLocation type="plasmid" evidence="2">
    <name>pTT13-5</name>
</geneLocation>
<reference evidence="3" key="1">
    <citation type="submission" date="2017-03" db="EMBL/GenBank/DDBJ databases">
        <title>FDA dAtabase for Regulatory Grade micrObial Sequences (FDA-ARGOS): Supporting development and validation of Infectious Disease Dx tests.</title>
        <authorList>
            <person name="Campos J."/>
            <person name="Goldberg B."/>
            <person name="Tallon L."/>
            <person name="Sadzewicz L."/>
            <person name="Sengamalay N."/>
            <person name="Ott S."/>
            <person name="Godinez A."/>
            <person name="Nagaraj S."/>
            <person name="Vyas G."/>
            <person name="Aluvathingal J."/>
            <person name="Nadendla S."/>
            <person name="Geyer C."/>
            <person name="Nandy P."/>
            <person name="Hobson J."/>
            <person name="Sichtig H."/>
        </authorList>
    </citation>
    <scope>NUCLEOTIDE SEQUENCE [LARGE SCALE GENOMIC DNA]</scope>
    <source>
        <strain evidence="3">FDAARGOS_252</strain>
        <plasmid evidence="3">unnamed3</plasmid>
    </source>
</reference>
<dbReference type="RefSeq" id="WP_080622979.1">
    <property type="nucleotide sequence ID" value="NZ_CAJGAB010000010.1"/>
</dbReference>
<dbReference type="Pfam" id="PF19662">
    <property type="entry name" value="DUF6165"/>
    <property type="match status" value="1"/>
</dbReference>
<geneLocation type="plasmid" evidence="1 3">
    <name>unnamed3</name>
</geneLocation>
<evidence type="ECO:0000313" key="2">
    <source>
        <dbReference type="EMBL" id="ATQ58508.1"/>
    </source>
</evidence>
<proteinExistence type="predicted"/>
<protein>
    <submittedName>
        <fullName evidence="1">Uncharacterized protein</fullName>
    </submittedName>
</protein>